<comment type="caution">
    <text evidence="1">The sequence shown here is derived from an EMBL/GenBank/DDBJ whole genome shotgun (WGS) entry which is preliminary data.</text>
</comment>
<proteinExistence type="predicted"/>
<dbReference type="AlphaFoldDB" id="A0A5J4PFZ9"/>
<accession>A0A5J4PFZ9</accession>
<reference evidence="1" key="1">
    <citation type="submission" date="2019-03" db="EMBL/GenBank/DDBJ databases">
        <title>Single cell metagenomics reveals metabolic interactions within the superorganism composed of flagellate Streblomastix strix and complex community of Bacteroidetes bacteria on its surface.</title>
        <authorList>
            <person name="Treitli S.C."/>
            <person name="Kolisko M."/>
            <person name="Husnik F."/>
            <person name="Keeling P."/>
            <person name="Hampl V."/>
        </authorList>
    </citation>
    <scope>NUCLEOTIDE SEQUENCE</scope>
    <source>
        <strain evidence="1">STM</strain>
    </source>
</reference>
<protein>
    <submittedName>
        <fullName evidence="1">Uncharacterized protein</fullName>
    </submittedName>
</protein>
<feature type="non-terminal residue" evidence="1">
    <location>
        <position position="51"/>
    </location>
</feature>
<organism evidence="1">
    <name type="scientific">termite gut metagenome</name>
    <dbReference type="NCBI Taxonomy" id="433724"/>
    <lineage>
        <taxon>unclassified sequences</taxon>
        <taxon>metagenomes</taxon>
        <taxon>organismal metagenomes</taxon>
    </lineage>
</organism>
<name>A0A5J4PFZ9_9ZZZZ</name>
<sequence length="51" mass="6204">MINIFKEAIFRVIKVKQFSRSSIEFMLDIYDLFIRIVCKGLFFRNILPNKF</sequence>
<evidence type="ECO:0000313" key="1">
    <source>
        <dbReference type="EMBL" id="KAA6307808.1"/>
    </source>
</evidence>
<dbReference type="EMBL" id="SNRY01008900">
    <property type="protein sequence ID" value="KAA6307808.1"/>
    <property type="molecule type" value="Genomic_DNA"/>
</dbReference>
<gene>
    <name evidence="1" type="ORF">EZS27_040519</name>
</gene>